<dbReference type="InterPro" id="IPR035901">
    <property type="entry name" value="GIY-YIG_endonuc_sf"/>
</dbReference>
<reference evidence="3 4" key="1">
    <citation type="submission" date="2019-05" db="EMBL/GenBank/DDBJ databases">
        <title>Complete genome sequencing of Anaerostipes rhamnosivorans.</title>
        <authorList>
            <person name="Bui T.P.N."/>
            <person name="de Vos W.M."/>
        </authorList>
    </citation>
    <scope>NUCLEOTIDE SEQUENCE [LARGE SCALE GENOMIC DNA]</scope>
    <source>
        <strain evidence="3 4">1y2</strain>
    </source>
</reference>
<evidence type="ECO:0000313" key="4">
    <source>
        <dbReference type="Proteomes" id="UP000298653"/>
    </source>
</evidence>
<dbReference type="KEGG" id="arf:AR1Y2_3258"/>
<dbReference type="RefSeq" id="WP_137329893.1">
    <property type="nucleotide sequence ID" value="NZ_CP040058.1"/>
</dbReference>
<keyword evidence="4" id="KW-1185">Reference proteome</keyword>
<dbReference type="SUPFAM" id="SSF82771">
    <property type="entry name" value="GIY-YIG endonuclease"/>
    <property type="match status" value="1"/>
</dbReference>
<evidence type="ECO:0000313" key="3">
    <source>
        <dbReference type="EMBL" id="QCP36712.1"/>
    </source>
</evidence>
<dbReference type="InterPro" id="IPR000305">
    <property type="entry name" value="GIY-YIG_endonuc"/>
</dbReference>
<feature type="domain" description="GIY-YIG" evidence="2">
    <location>
        <begin position="1"/>
        <end position="76"/>
    </location>
</feature>
<dbReference type="PANTHER" id="PTHR34477:SF1">
    <property type="entry name" value="UPF0213 PROTEIN YHBQ"/>
    <property type="match status" value="1"/>
</dbReference>
<organism evidence="3 4">
    <name type="scientific">Anaerostipes rhamnosivorans</name>
    <dbReference type="NCBI Taxonomy" id="1229621"/>
    <lineage>
        <taxon>Bacteria</taxon>
        <taxon>Bacillati</taxon>
        <taxon>Bacillota</taxon>
        <taxon>Clostridia</taxon>
        <taxon>Lachnospirales</taxon>
        <taxon>Lachnospiraceae</taxon>
        <taxon>Anaerostipes</taxon>
    </lineage>
</organism>
<name>A0A4P8IFM4_9FIRM</name>
<dbReference type="InterPro" id="IPR050190">
    <property type="entry name" value="UPF0213_domain"/>
</dbReference>
<dbReference type="OrthoDB" id="9807770at2"/>
<evidence type="ECO:0000256" key="1">
    <source>
        <dbReference type="ARBA" id="ARBA00007435"/>
    </source>
</evidence>
<dbReference type="CDD" id="cd10456">
    <property type="entry name" value="GIY-YIG_UPF0213"/>
    <property type="match status" value="1"/>
</dbReference>
<dbReference type="EMBL" id="CP040058">
    <property type="protein sequence ID" value="QCP36712.1"/>
    <property type="molecule type" value="Genomic_DNA"/>
</dbReference>
<proteinExistence type="inferred from homology"/>
<dbReference type="Gene3D" id="3.40.1440.10">
    <property type="entry name" value="GIY-YIG endonuclease"/>
    <property type="match status" value="1"/>
</dbReference>
<sequence>MKCYTYVLKCSDGSLYTGWTNDIKKRLKAHNEGRGAKYTRGRTPAELVYLEEFDTKEAAMRREAAIKKMSRAEKLKLPGLKV</sequence>
<dbReference type="Pfam" id="PF01541">
    <property type="entry name" value="GIY-YIG"/>
    <property type="match status" value="1"/>
</dbReference>
<comment type="similarity">
    <text evidence="1">Belongs to the UPF0213 family.</text>
</comment>
<accession>A0A4P8IFM4</accession>
<evidence type="ECO:0000259" key="2">
    <source>
        <dbReference type="PROSITE" id="PS50164"/>
    </source>
</evidence>
<dbReference type="AlphaFoldDB" id="A0A4P8IFM4"/>
<protein>
    <recommendedName>
        <fullName evidence="2">GIY-YIG domain-containing protein</fullName>
    </recommendedName>
</protein>
<dbReference type="PROSITE" id="PS50164">
    <property type="entry name" value="GIY_YIG"/>
    <property type="match status" value="1"/>
</dbReference>
<gene>
    <name evidence="3" type="ORF">AR1Y2_3258</name>
</gene>
<dbReference type="Proteomes" id="UP000298653">
    <property type="component" value="Chromosome"/>
</dbReference>
<dbReference type="PANTHER" id="PTHR34477">
    <property type="entry name" value="UPF0213 PROTEIN YHBQ"/>
    <property type="match status" value="1"/>
</dbReference>